<accession>K1QJX2</accession>
<organism evidence="1">
    <name type="scientific">Magallana gigas</name>
    <name type="common">Pacific oyster</name>
    <name type="synonym">Crassostrea gigas</name>
    <dbReference type="NCBI Taxonomy" id="29159"/>
    <lineage>
        <taxon>Eukaryota</taxon>
        <taxon>Metazoa</taxon>
        <taxon>Spiralia</taxon>
        <taxon>Lophotrochozoa</taxon>
        <taxon>Mollusca</taxon>
        <taxon>Bivalvia</taxon>
        <taxon>Autobranchia</taxon>
        <taxon>Pteriomorphia</taxon>
        <taxon>Ostreida</taxon>
        <taxon>Ostreoidea</taxon>
        <taxon>Ostreidae</taxon>
        <taxon>Magallana</taxon>
    </lineage>
</organism>
<gene>
    <name evidence="1" type="ORF">CGI_10002967</name>
</gene>
<dbReference type="SUPFAM" id="SSF56436">
    <property type="entry name" value="C-type lectin-like"/>
    <property type="match status" value="1"/>
</dbReference>
<dbReference type="EMBL" id="JH815832">
    <property type="protein sequence ID" value="EKC22006.1"/>
    <property type="molecule type" value="Genomic_DNA"/>
</dbReference>
<evidence type="ECO:0000313" key="1">
    <source>
        <dbReference type="EMBL" id="EKC22006.1"/>
    </source>
</evidence>
<reference evidence="1" key="1">
    <citation type="journal article" date="2012" name="Nature">
        <title>The oyster genome reveals stress adaptation and complexity of shell formation.</title>
        <authorList>
            <person name="Zhang G."/>
            <person name="Fang X."/>
            <person name="Guo X."/>
            <person name="Li L."/>
            <person name="Luo R."/>
            <person name="Xu F."/>
            <person name="Yang P."/>
            <person name="Zhang L."/>
            <person name="Wang X."/>
            <person name="Qi H."/>
            <person name="Xiong Z."/>
            <person name="Que H."/>
            <person name="Xie Y."/>
            <person name="Holland P.W."/>
            <person name="Paps J."/>
            <person name="Zhu Y."/>
            <person name="Wu F."/>
            <person name="Chen Y."/>
            <person name="Wang J."/>
            <person name="Peng C."/>
            <person name="Meng J."/>
            <person name="Yang L."/>
            <person name="Liu J."/>
            <person name="Wen B."/>
            <person name="Zhang N."/>
            <person name="Huang Z."/>
            <person name="Zhu Q."/>
            <person name="Feng Y."/>
            <person name="Mount A."/>
            <person name="Hedgecock D."/>
            <person name="Xu Z."/>
            <person name="Liu Y."/>
            <person name="Domazet-Loso T."/>
            <person name="Du Y."/>
            <person name="Sun X."/>
            <person name="Zhang S."/>
            <person name="Liu B."/>
            <person name="Cheng P."/>
            <person name="Jiang X."/>
            <person name="Li J."/>
            <person name="Fan D."/>
            <person name="Wang W."/>
            <person name="Fu W."/>
            <person name="Wang T."/>
            <person name="Wang B."/>
            <person name="Zhang J."/>
            <person name="Peng Z."/>
            <person name="Li Y."/>
            <person name="Li N."/>
            <person name="Wang J."/>
            <person name="Chen M."/>
            <person name="He Y."/>
            <person name="Tan F."/>
            <person name="Song X."/>
            <person name="Zheng Q."/>
            <person name="Huang R."/>
            <person name="Yang H."/>
            <person name="Du X."/>
            <person name="Chen L."/>
            <person name="Yang M."/>
            <person name="Gaffney P.M."/>
            <person name="Wang S."/>
            <person name="Luo L."/>
            <person name="She Z."/>
            <person name="Ming Y."/>
            <person name="Huang W."/>
            <person name="Zhang S."/>
            <person name="Huang B."/>
            <person name="Zhang Y."/>
            <person name="Qu T."/>
            <person name="Ni P."/>
            <person name="Miao G."/>
            <person name="Wang J."/>
            <person name="Wang Q."/>
            <person name="Steinberg C.E."/>
            <person name="Wang H."/>
            <person name="Li N."/>
            <person name="Qian L."/>
            <person name="Zhang G."/>
            <person name="Li Y."/>
            <person name="Yang H."/>
            <person name="Liu X."/>
            <person name="Wang J."/>
            <person name="Yin Y."/>
            <person name="Wang J."/>
        </authorList>
    </citation>
    <scope>NUCLEOTIDE SEQUENCE [LARGE SCALE GENOMIC DNA]</scope>
    <source>
        <strain evidence="1">05x7-T-G4-1.051#20</strain>
    </source>
</reference>
<dbReference type="HOGENOM" id="CLU_1887746_0_0_1"/>
<dbReference type="InterPro" id="IPR016187">
    <property type="entry name" value="CTDL_fold"/>
</dbReference>
<dbReference type="InterPro" id="IPR016186">
    <property type="entry name" value="C-type_lectin-like/link_sf"/>
</dbReference>
<dbReference type="InParanoid" id="K1QJX2"/>
<name>K1QJX2_MAGGI</name>
<sequence>MATHLYHVVFWSMLINLVVIYSDIIAKHFTEQPLYTDVFLKVNISKEYTADSFFACALLCGPTCSCVGYLEASKRCRVFDSCNTTDTVNEDGWIYYTTPSECDGDWMLYNGHCYLLNRTKLSWPDAKNRSKSDHV</sequence>
<proteinExistence type="predicted"/>
<dbReference type="Gene3D" id="3.10.100.10">
    <property type="entry name" value="Mannose-Binding Protein A, subunit A"/>
    <property type="match status" value="1"/>
</dbReference>
<dbReference type="AlphaFoldDB" id="K1QJX2"/>
<protein>
    <submittedName>
        <fullName evidence="1">Uncharacterized protein</fullName>
    </submittedName>
</protein>